<keyword evidence="4 8" id="KW-0223">Dioxygenase</keyword>
<comment type="similarity">
    <text evidence="2">Belongs to the TfdA dioxygenase family.</text>
</comment>
<dbReference type="InterPro" id="IPR051178">
    <property type="entry name" value="TfdA_dioxygenase"/>
</dbReference>
<keyword evidence="3" id="KW-0479">Metal-binding</keyword>
<dbReference type="AlphaFoldDB" id="A0A6V8R8B1"/>
<evidence type="ECO:0000256" key="3">
    <source>
        <dbReference type="ARBA" id="ARBA00022723"/>
    </source>
</evidence>
<feature type="domain" description="TauD/TfdA-like" evidence="7">
    <location>
        <begin position="19"/>
        <end position="363"/>
    </location>
</feature>
<gene>
    <name evidence="8" type="ORF">TASIC1_0017010700</name>
</gene>
<dbReference type="OrthoDB" id="93019at2759"/>
<reference evidence="8 9" key="1">
    <citation type="submission" date="2020-07" db="EMBL/GenBank/DDBJ databases">
        <title>Trichoderma asperellum IC-1 whole genome shotgun sequence.</title>
        <authorList>
            <person name="Kanamasa S."/>
            <person name="Takahashi H."/>
        </authorList>
    </citation>
    <scope>NUCLEOTIDE SEQUENCE [LARGE SCALE GENOMIC DNA]</scope>
    <source>
        <strain evidence="8 9">IC-1</strain>
    </source>
</reference>
<keyword evidence="5" id="KW-0560">Oxidoreductase</keyword>
<evidence type="ECO:0000259" key="7">
    <source>
        <dbReference type="Pfam" id="PF02668"/>
    </source>
</evidence>
<evidence type="ECO:0000256" key="6">
    <source>
        <dbReference type="ARBA" id="ARBA00023004"/>
    </source>
</evidence>
<dbReference type="InterPro" id="IPR003819">
    <property type="entry name" value="TauD/TfdA-like"/>
</dbReference>
<dbReference type="GO" id="GO:0051213">
    <property type="term" value="F:dioxygenase activity"/>
    <property type="evidence" value="ECO:0007669"/>
    <property type="project" value="UniProtKB-KW"/>
</dbReference>
<organism evidence="8 9">
    <name type="scientific">Trichoderma asperellum</name>
    <name type="common">Filamentous fungus</name>
    <dbReference type="NCBI Taxonomy" id="101201"/>
    <lineage>
        <taxon>Eukaryota</taxon>
        <taxon>Fungi</taxon>
        <taxon>Dikarya</taxon>
        <taxon>Ascomycota</taxon>
        <taxon>Pezizomycotina</taxon>
        <taxon>Sordariomycetes</taxon>
        <taxon>Hypocreomycetidae</taxon>
        <taxon>Hypocreales</taxon>
        <taxon>Hypocreaceae</taxon>
        <taxon>Trichoderma</taxon>
    </lineage>
</organism>
<sequence>MASHVKVEPMVHPQGSSVSFGANVSGIDLEDLSVLPSDAGIEILTEAFYKHHVLVLKDQGNLSPRAQYEFTQRLNSAAMISSRHKDQDNAKSFLLSPDLNTVPHQPQVQIIGNGFVREHEGARNLKLQYPHHRSSHSTVIEDRNALKYTRFYRWHIDADLYGAPPPVATTILAVKLPKRRMQTIQYDDGTGDELVAPLGTIAFASGETMYDLLSEEDKAFARSTKVEYAAHPYLWMASAKSHPTGLGLVSEGLELDDDELPPIDPASIQILPMCWRNPVTGRLALQVHSSVARRLHLGNGEIIDDLERVRDILYQFQRPGIAPQLVYTHDWQEGDFAIFHNRGLLHSVVGTLAEDEVRIMRQCIISGNEMPLGPDGIV</sequence>
<dbReference type="InterPro" id="IPR042098">
    <property type="entry name" value="TauD-like_sf"/>
</dbReference>
<dbReference type="PANTHER" id="PTHR43779:SF2">
    <property type="entry name" value="ALPHA-KETOGLUTARATE-DEPENDENT XANTHINE DIOXYGENASE XAN1"/>
    <property type="match status" value="1"/>
</dbReference>
<dbReference type="SUPFAM" id="SSF51197">
    <property type="entry name" value="Clavaminate synthase-like"/>
    <property type="match status" value="1"/>
</dbReference>
<dbReference type="Pfam" id="PF02668">
    <property type="entry name" value="TauD"/>
    <property type="match status" value="1"/>
</dbReference>
<name>A0A6V8R8B1_TRIAP</name>
<comment type="cofactor">
    <cofactor evidence="1">
        <name>Fe(2+)</name>
        <dbReference type="ChEBI" id="CHEBI:29033"/>
    </cofactor>
</comment>
<evidence type="ECO:0000313" key="8">
    <source>
        <dbReference type="EMBL" id="GFP60345.1"/>
    </source>
</evidence>
<keyword evidence="6" id="KW-0408">Iron</keyword>
<dbReference type="GO" id="GO:0046872">
    <property type="term" value="F:metal ion binding"/>
    <property type="evidence" value="ECO:0007669"/>
    <property type="project" value="UniProtKB-KW"/>
</dbReference>
<dbReference type="PANTHER" id="PTHR43779">
    <property type="entry name" value="DIOXYGENASE RV0097-RELATED"/>
    <property type="match status" value="1"/>
</dbReference>
<dbReference type="Gene3D" id="3.60.130.10">
    <property type="entry name" value="Clavaminate synthase-like"/>
    <property type="match status" value="1"/>
</dbReference>
<protein>
    <submittedName>
        <fullName evidence="8">Alpha-ketoglutarate-dependent xanthine dioxygenase xan-1</fullName>
    </submittedName>
</protein>
<dbReference type="EMBL" id="BLZH01000017">
    <property type="protein sequence ID" value="GFP60345.1"/>
    <property type="molecule type" value="Genomic_DNA"/>
</dbReference>
<dbReference type="Proteomes" id="UP000517252">
    <property type="component" value="Unassembled WGS sequence"/>
</dbReference>
<evidence type="ECO:0000313" key="9">
    <source>
        <dbReference type="Proteomes" id="UP000517252"/>
    </source>
</evidence>
<evidence type="ECO:0000256" key="2">
    <source>
        <dbReference type="ARBA" id="ARBA00005896"/>
    </source>
</evidence>
<evidence type="ECO:0000256" key="5">
    <source>
        <dbReference type="ARBA" id="ARBA00023002"/>
    </source>
</evidence>
<comment type="caution">
    <text evidence="8">The sequence shown here is derived from an EMBL/GenBank/DDBJ whole genome shotgun (WGS) entry which is preliminary data.</text>
</comment>
<accession>A0A6V8R8B1</accession>
<evidence type="ECO:0000256" key="1">
    <source>
        <dbReference type="ARBA" id="ARBA00001954"/>
    </source>
</evidence>
<evidence type="ECO:0000256" key="4">
    <source>
        <dbReference type="ARBA" id="ARBA00022964"/>
    </source>
</evidence>
<proteinExistence type="inferred from homology"/>